<organism evidence="2 3">
    <name type="scientific">Tropicibacter oceani</name>
    <dbReference type="NCBI Taxonomy" id="3058420"/>
    <lineage>
        <taxon>Bacteria</taxon>
        <taxon>Pseudomonadati</taxon>
        <taxon>Pseudomonadota</taxon>
        <taxon>Alphaproteobacteria</taxon>
        <taxon>Rhodobacterales</taxon>
        <taxon>Roseobacteraceae</taxon>
        <taxon>Tropicibacter</taxon>
    </lineage>
</organism>
<evidence type="ECO:0000256" key="1">
    <source>
        <dbReference type="SAM" id="Phobius"/>
    </source>
</evidence>
<reference evidence="2 3" key="1">
    <citation type="submission" date="2023-05" db="EMBL/GenBank/DDBJ databases">
        <title>YMD87, complete Genome.</title>
        <authorList>
            <person name="Zhang J."/>
            <person name="Xu X."/>
        </authorList>
    </citation>
    <scope>NUCLEOTIDE SEQUENCE [LARGE SCALE GENOMIC DNA]</scope>
    <source>
        <strain evidence="2 3">YMD87</strain>
    </source>
</reference>
<feature type="transmembrane region" description="Helical" evidence="1">
    <location>
        <begin position="12"/>
        <end position="31"/>
    </location>
</feature>
<keyword evidence="3" id="KW-1185">Reference proteome</keyword>
<protein>
    <submittedName>
        <fullName evidence="2">Uncharacterized protein</fullName>
    </submittedName>
</protein>
<keyword evidence="1" id="KW-0812">Transmembrane</keyword>
<proteinExistence type="predicted"/>
<evidence type="ECO:0000313" key="2">
    <source>
        <dbReference type="EMBL" id="WGW05606.1"/>
    </source>
</evidence>
<keyword evidence="1" id="KW-0472">Membrane</keyword>
<name>A0ABY8QLU2_9RHOB</name>
<evidence type="ECO:0000313" key="3">
    <source>
        <dbReference type="Proteomes" id="UP001241605"/>
    </source>
</evidence>
<dbReference type="RefSeq" id="WP_282302230.1">
    <property type="nucleotide sequence ID" value="NZ_CP124616.1"/>
</dbReference>
<feature type="transmembrane region" description="Helical" evidence="1">
    <location>
        <begin position="37"/>
        <end position="64"/>
    </location>
</feature>
<accession>A0ABY8QLU2</accession>
<keyword evidence="1" id="KW-1133">Transmembrane helix</keyword>
<dbReference type="Proteomes" id="UP001241605">
    <property type="component" value="Chromosome"/>
</dbReference>
<sequence>MWFRGLPMRAFASVYLMVAGLALAILFVLQVPGLLAFFLAITMGLGIFLVPPVLFLSFWIVAFAPAALGAWFNWRIGAGIAAVTLALAVSFPSWVPDPTHQGTPLLNPPFSATGPVQVRSIEVVSPRSTHEVQGIVGPAVEALKRNTDLEWLRIDGKVYERRQGVLHEARPNQENVARVADVIVRVAHSRHAAVWGNWSLSPWRVENVSGYVIHDLRTNTPLARNLSLKLERAIRPLMLQIDGVRMDTTTDVKIEFVRAPYGEVAQDPEQTLENDLGTLGLWRDAANTGLEPDNPTDSPAKSVDAVLEEMLKDPELAQHKGHRSRGPDDFEGQVIETFNTQLGSRLEIADRIDLIARLERSKIRRLDRTLIIEIAEETPALMQRMVDQYYTDLAEDASVYPILDRGVRDEFYVPLARAIGADRRRFVLALDAAERDQREFLIENIFHFGVEDPFTILRALFSPSPPGDPLEERFAEGYQYIWKEEWRKAEILDYVQGGGEVDKSAMQEAADQSLRLLLPREDVPRDVLIGFVEDWVLTRRAPILHDYEVLLEVLSRLQEIGAQELHANLLVYFADLIAFRPHWMDPPT</sequence>
<feature type="transmembrane region" description="Helical" evidence="1">
    <location>
        <begin position="76"/>
        <end position="95"/>
    </location>
</feature>
<dbReference type="EMBL" id="CP124616">
    <property type="protein sequence ID" value="WGW05606.1"/>
    <property type="molecule type" value="Genomic_DNA"/>
</dbReference>
<gene>
    <name evidence="2" type="ORF">QF118_08690</name>
</gene>